<dbReference type="Gene3D" id="1.20.120.980">
    <property type="entry name" value="Serine carboxypeptidase S28, SKS domain"/>
    <property type="match status" value="1"/>
</dbReference>
<dbReference type="InterPro" id="IPR036249">
    <property type="entry name" value="Thioredoxin-like_sf"/>
</dbReference>
<dbReference type="Pfam" id="PF05047">
    <property type="entry name" value="L51_S25_CI-B8"/>
    <property type="match status" value="1"/>
</dbReference>
<evidence type="ECO:0000313" key="10">
    <source>
        <dbReference type="EMBL" id="OQR81524.1"/>
    </source>
</evidence>
<organism evidence="10 11">
    <name type="scientific">Thraustotheca clavata</name>
    <dbReference type="NCBI Taxonomy" id="74557"/>
    <lineage>
        <taxon>Eukaryota</taxon>
        <taxon>Sar</taxon>
        <taxon>Stramenopiles</taxon>
        <taxon>Oomycota</taxon>
        <taxon>Saprolegniomycetes</taxon>
        <taxon>Saprolegniales</taxon>
        <taxon>Achlyaceae</taxon>
        <taxon>Thraustotheca</taxon>
    </lineage>
</organism>
<feature type="domain" description="Ribosomal protein/NADH dehydrogenase" evidence="9">
    <location>
        <begin position="553"/>
        <end position="626"/>
    </location>
</feature>
<evidence type="ECO:0000313" key="11">
    <source>
        <dbReference type="Proteomes" id="UP000243217"/>
    </source>
</evidence>
<dbReference type="GO" id="GO:0070008">
    <property type="term" value="F:serine-type exopeptidase activity"/>
    <property type="evidence" value="ECO:0007669"/>
    <property type="project" value="InterPro"/>
</dbReference>
<dbReference type="InterPro" id="IPR029058">
    <property type="entry name" value="AB_hydrolase_fold"/>
</dbReference>
<dbReference type="SUPFAM" id="SSF52833">
    <property type="entry name" value="Thioredoxin-like"/>
    <property type="match status" value="1"/>
</dbReference>
<dbReference type="InterPro" id="IPR042269">
    <property type="entry name" value="Ser_carbopepase_S28_SKS"/>
</dbReference>
<feature type="non-terminal residue" evidence="10">
    <location>
        <position position="661"/>
    </location>
</feature>
<dbReference type="FunFam" id="1.20.120.980:FF:000005">
    <property type="entry name" value="Clan SC, family S28, unassigned serine peptidase"/>
    <property type="match status" value="1"/>
</dbReference>
<dbReference type="PANTHER" id="PTHR11010">
    <property type="entry name" value="PROTEASE S28 PRO-X CARBOXYPEPTIDASE-RELATED"/>
    <property type="match status" value="1"/>
</dbReference>
<dbReference type="InterPro" id="IPR007741">
    <property type="entry name" value="Ribosomal_mL43/mS25/NADH_DH"/>
</dbReference>
<evidence type="ECO:0000256" key="5">
    <source>
        <dbReference type="ARBA" id="ARBA00022801"/>
    </source>
</evidence>
<name>A0A1V9Y755_9STRA</name>
<evidence type="ECO:0000256" key="1">
    <source>
        <dbReference type="ARBA" id="ARBA00004173"/>
    </source>
</evidence>
<gene>
    <name evidence="10" type="ORF">THRCLA_11653</name>
</gene>
<dbReference type="SUPFAM" id="SSF53474">
    <property type="entry name" value="alpha/beta-Hydrolases"/>
    <property type="match status" value="1"/>
</dbReference>
<dbReference type="GO" id="GO:0008239">
    <property type="term" value="F:dipeptidyl-peptidase activity"/>
    <property type="evidence" value="ECO:0007669"/>
    <property type="project" value="TreeGrafter"/>
</dbReference>
<dbReference type="SMART" id="SM00916">
    <property type="entry name" value="L51_S25_CI-B8"/>
    <property type="match status" value="1"/>
</dbReference>
<dbReference type="EMBL" id="JNBS01004966">
    <property type="protein sequence ID" value="OQR81524.1"/>
    <property type="molecule type" value="Genomic_DNA"/>
</dbReference>
<dbReference type="InterPro" id="IPR008758">
    <property type="entry name" value="Peptidase_S28"/>
</dbReference>
<dbReference type="GO" id="GO:0006508">
    <property type="term" value="P:proteolysis"/>
    <property type="evidence" value="ECO:0007669"/>
    <property type="project" value="UniProtKB-KW"/>
</dbReference>
<dbReference type="GO" id="GO:0005739">
    <property type="term" value="C:mitochondrion"/>
    <property type="evidence" value="ECO:0007669"/>
    <property type="project" value="UniProtKB-SubCell"/>
</dbReference>
<dbReference type="Pfam" id="PF05577">
    <property type="entry name" value="Peptidase_S28"/>
    <property type="match status" value="1"/>
</dbReference>
<comment type="similarity">
    <text evidence="2">Belongs to the peptidase S28 family.</text>
</comment>
<protein>
    <submittedName>
        <fullName evidence="10">Serine protease family S28</fullName>
    </submittedName>
</protein>
<keyword evidence="3 10" id="KW-0645">Protease</keyword>
<sequence>MTRAGMLTMVMAILSLSSSMHIPPTHARGGELFEELMETAVVSLGASPSEQWFEQKLDHFSTKRPYHFKQRYYVDDTYYGGEESSPIILYIGGEGAMNQMPTGYTDTIAKAHNAKVVALEHRFYGKSVPKDDLSVANLGYLTVEQALADLNFFIESYQQTLNTTMNPWIAIGGSYPGALSAWFRIAYPNTTVASLSSSGVVNPVYNFHAFDEQVALSAGKDCANALRLITKAFEDEIKAGRSDQVKGLLGAQALADPDFNYMIADSAAMAVQYGKKDKLCTPMVQAVRDKVSLPEAFANFTIEMYGKEFGSGCFYDTQCLKNDPSRWPDVRSWRWQKCYQLAYFQVAPHHGSLRSSIVDLAYHESQCYEIFGDTVDPSAGVAATIQRYGGDKPQGHKIFYANGGDDPWQRASVVTSLSEDQPAFLAKCDLCGHCGDLGDKAFDPPQRQQQKDSIMRYLSLWLQEAQDEIPSQSKQIALASVEDDTIIASTASRAARVSFLVLLPIFCLFMAFKAILHVDIVREASSVRTKGSPMSWRAQISRNVQELRFVACATSDSSNGLRKFFRQNYNELKLLNPRTPFVYREAEDLEPFVYARYDWGHEKQIFLKHKSSDEIVRVLKELVDYGETLPRSPESDILLPQPIIDGRIGERDYPPLNITWD</sequence>
<keyword evidence="4 8" id="KW-0732">Signal</keyword>
<evidence type="ECO:0000256" key="8">
    <source>
        <dbReference type="SAM" id="SignalP"/>
    </source>
</evidence>
<evidence type="ECO:0000256" key="2">
    <source>
        <dbReference type="ARBA" id="ARBA00011079"/>
    </source>
</evidence>
<keyword evidence="11" id="KW-1185">Reference proteome</keyword>
<dbReference type="OrthoDB" id="1735038at2759"/>
<dbReference type="PANTHER" id="PTHR11010:SF11">
    <property type="entry name" value="THYMUS-SPECIFIC SERINE PROTEASE"/>
    <property type="match status" value="1"/>
</dbReference>
<proteinExistence type="inferred from homology"/>
<evidence type="ECO:0000259" key="9">
    <source>
        <dbReference type="SMART" id="SM00916"/>
    </source>
</evidence>
<evidence type="ECO:0000256" key="7">
    <source>
        <dbReference type="ARBA" id="ARBA00023180"/>
    </source>
</evidence>
<feature type="chain" id="PRO_5012528941" evidence="8">
    <location>
        <begin position="28"/>
        <end position="661"/>
    </location>
</feature>
<dbReference type="Gene3D" id="3.40.30.10">
    <property type="entry name" value="Glutaredoxin"/>
    <property type="match status" value="1"/>
</dbReference>
<comment type="subcellular location">
    <subcellularLocation>
        <location evidence="1">Mitochondrion</location>
    </subcellularLocation>
</comment>
<reference evidence="10 11" key="1">
    <citation type="journal article" date="2014" name="Genome Biol. Evol.">
        <title>The secreted proteins of Achlya hypogyna and Thraustotheca clavata identify the ancestral oomycete secretome and reveal gene acquisitions by horizontal gene transfer.</title>
        <authorList>
            <person name="Misner I."/>
            <person name="Blouin N."/>
            <person name="Leonard G."/>
            <person name="Richards T.A."/>
            <person name="Lane C.E."/>
        </authorList>
    </citation>
    <scope>NUCLEOTIDE SEQUENCE [LARGE SCALE GENOMIC DNA]</scope>
    <source>
        <strain evidence="10 11">ATCC 34112</strain>
    </source>
</reference>
<comment type="caution">
    <text evidence="10">The sequence shown here is derived from an EMBL/GenBank/DDBJ whole genome shotgun (WGS) entry which is preliminary data.</text>
</comment>
<evidence type="ECO:0000256" key="6">
    <source>
        <dbReference type="ARBA" id="ARBA00023128"/>
    </source>
</evidence>
<dbReference type="Gene3D" id="3.40.50.1820">
    <property type="entry name" value="alpha/beta hydrolase"/>
    <property type="match status" value="1"/>
</dbReference>
<keyword evidence="6" id="KW-0496">Mitochondrion</keyword>
<dbReference type="Proteomes" id="UP000243217">
    <property type="component" value="Unassembled WGS sequence"/>
</dbReference>
<evidence type="ECO:0000256" key="4">
    <source>
        <dbReference type="ARBA" id="ARBA00022729"/>
    </source>
</evidence>
<feature type="signal peptide" evidence="8">
    <location>
        <begin position="1"/>
        <end position="27"/>
    </location>
</feature>
<keyword evidence="5" id="KW-0378">Hydrolase</keyword>
<dbReference type="AlphaFoldDB" id="A0A1V9Y755"/>
<accession>A0A1V9Y755</accession>
<keyword evidence="7" id="KW-0325">Glycoprotein</keyword>
<evidence type="ECO:0000256" key="3">
    <source>
        <dbReference type="ARBA" id="ARBA00022670"/>
    </source>
</evidence>